<dbReference type="InterPro" id="IPR011116">
    <property type="entry name" value="SecA_Wing/Scaffold"/>
</dbReference>
<dbReference type="Gene3D" id="1.10.3060.10">
    <property type="entry name" value="Helical scaffold and wing domains of SecA"/>
    <property type="match status" value="1"/>
</dbReference>
<dbReference type="InterPro" id="IPR036266">
    <property type="entry name" value="SecA_Wing/Scaffold_sf"/>
</dbReference>
<dbReference type="SUPFAM" id="SSF52540">
    <property type="entry name" value="P-loop containing nucleoside triphosphate hydrolases"/>
    <property type="match status" value="1"/>
</dbReference>
<keyword evidence="4" id="KW-0813">Transport</keyword>
<dbReference type="SUPFAM" id="SSF81886">
    <property type="entry name" value="Helical scaffold and wing domains of SecA"/>
    <property type="match status" value="1"/>
</dbReference>
<keyword evidence="4" id="KW-0653">Protein transport</keyword>
<comment type="similarity">
    <text evidence="2">Belongs to the SecA family.</text>
</comment>
<dbReference type="Pfam" id="PF07517">
    <property type="entry name" value="SecA_DEAD"/>
    <property type="match status" value="1"/>
</dbReference>
<dbReference type="PROSITE" id="PS51196">
    <property type="entry name" value="SECA_MOTOR_DEAD"/>
    <property type="match status" value="1"/>
</dbReference>
<dbReference type="CDD" id="cd17928">
    <property type="entry name" value="DEXDc_SecA"/>
    <property type="match status" value="1"/>
</dbReference>
<dbReference type="InterPro" id="IPR000185">
    <property type="entry name" value="SecA"/>
</dbReference>
<keyword evidence="3" id="KW-0472">Membrane</keyword>
<accession>A0ABP5VPS7</accession>
<dbReference type="InterPro" id="IPR011115">
    <property type="entry name" value="SecA_DEAD"/>
</dbReference>
<name>A0ABP5VPS7_9ACTN</name>
<dbReference type="RefSeq" id="WP_344588011.1">
    <property type="nucleotide sequence ID" value="NZ_BAAARW010000005.1"/>
</dbReference>
<evidence type="ECO:0000256" key="3">
    <source>
        <dbReference type="ARBA" id="ARBA00022475"/>
    </source>
</evidence>
<evidence type="ECO:0000256" key="5">
    <source>
        <dbReference type="ARBA" id="ARBA00023010"/>
    </source>
</evidence>
<evidence type="ECO:0000256" key="4">
    <source>
        <dbReference type="ARBA" id="ARBA00022927"/>
    </source>
</evidence>
<dbReference type="EMBL" id="BAAARW010000005">
    <property type="protein sequence ID" value="GAA2408751.1"/>
    <property type="molecule type" value="Genomic_DNA"/>
</dbReference>
<evidence type="ECO:0000313" key="7">
    <source>
        <dbReference type="EMBL" id="GAA2408751.1"/>
    </source>
</evidence>
<dbReference type="PRINTS" id="PR00906">
    <property type="entry name" value="SECA"/>
</dbReference>
<gene>
    <name evidence="7" type="ORF">GCM10010191_16670</name>
</gene>
<comment type="subcellular location">
    <subcellularLocation>
        <location evidence="1">Membrane</location>
        <topology evidence="1">Peripheral membrane protein</topology>
    </subcellularLocation>
</comment>
<dbReference type="Proteomes" id="UP001501231">
    <property type="component" value="Unassembled WGS sequence"/>
</dbReference>
<dbReference type="PANTHER" id="PTHR30612:SF0">
    <property type="entry name" value="CHLOROPLAST PROTEIN-TRANSPORTING ATPASE"/>
    <property type="match status" value="1"/>
</dbReference>
<feature type="domain" description="SecA family profile" evidence="6">
    <location>
        <begin position="4"/>
        <end position="567"/>
    </location>
</feature>
<protein>
    <recommendedName>
        <fullName evidence="6">SecA family profile domain-containing protein</fullName>
    </recommendedName>
</protein>
<proteinExistence type="inferred from homology"/>
<evidence type="ECO:0000256" key="2">
    <source>
        <dbReference type="ARBA" id="ARBA00007650"/>
    </source>
</evidence>
<comment type="caution">
    <text evidence="7">The sequence shown here is derived from an EMBL/GenBank/DDBJ whole genome shotgun (WGS) entry which is preliminary data.</text>
</comment>
<dbReference type="Gene3D" id="3.40.50.300">
    <property type="entry name" value="P-loop containing nucleotide triphosphate hydrolases"/>
    <property type="match status" value="1"/>
</dbReference>
<dbReference type="PANTHER" id="PTHR30612">
    <property type="entry name" value="SECA INNER MEMBRANE COMPONENT OF SEC PROTEIN SECRETION SYSTEM"/>
    <property type="match status" value="1"/>
</dbReference>
<evidence type="ECO:0000259" key="6">
    <source>
        <dbReference type="PROSITE" id="PS51196"/>
    </source>
</evidence>
<keyword evidence="8" id="KW-1185">Reference proteome</keyword>
<evidence type="ECO:0000256" key="1">
    <source>
        <dbReference type="ARBA" id="ARBA00004170"/>
    </source>
</evidence>
<dbReference type="SMART" id="SM00957">
    <property type="entry name" value="SecA_DEAD"/>
    <property type="match status" value="1"/>
</dbReference>
<keyword evidence="5" id="KW-0811">Translocation</keyword>
<organism evidence="7 8">
    <name type="scientific">Actinomadura vinacea</name>
    <dbReference type="NCBI Taxonomy" id="115336"/>
    <lineage>
        <taxon>Bacteria</taxon>
        <taxon>Bacillati</taxon>
        <taxon>Actinomycetota</taxon>
        <taxon>Actinomycetes</taxon>
        <taxon>Streptosporangiales</taxon>
        <taxon>Thermomonosporaceae</taxon>
        <taxon>Actinomadura</taxon>
    </lineage>
</organism>
<dbReference type="Pfam" id="PF07516">
    <property type="entry name" value="SecA_SW"/>
    <property type="match status" value="1"/>
</dbReference>
<dbReference type="InterPro" id="IPR014018">
    <property type="entry name" value="SecA_motor_DEAD"/>
</dbReference>
<reference evidence="8" key="1">
    <citation type="journal article" date="2019" name="Int. J. Syst. Evol. Microbiol.">
        <title>The Global Catalogue of Microorganisms (GCM) 10K type strain sequencing project: providing services to taxonomists for standard genome sequencing and annotation.</title>
        <authorList>
            <consortium name="The Broad Institute Genomics Platform"/>
            <consortium name="The Broad Institute Genome Sequencing Center for Infectious Disease"/>
            <person name="Wu L."/>
            <person name="Ma J."/>
        </authorList>
    </citation>
    <scope>NUCLEOTIDE SEQUENCE [LARGE SCALE GENOMIC DNA]</scope>
    <source>
        <strain evidence="8">JCM 3325</strain>
    </source>
</reference>
<sequence>MAAAAVGRWTGRFAGRKALNICRETAGEVTAAEPGFRALSDAELGARTEAFRARLAAGEDAFDLMIDAFAAVREAARRTLGLRHHDEQIMGGTAMALGMIADMRDHEGKTLACVLPAYLAALEGGAVHVINADDREAERAAGWMGPVYRALGIEVGLLRPEPEAYTARRAVYAADVVYGSVSQIGYDLLRGDMAWSPDEVVQRGLDVGIVDDARNLFIENRDLEMLISGPAPEEEVERRTAWAGIAESLSREAGDYSFDRSTRRVRLLEPGIGRLQDLLGVDELHPVEDAVGLGLVADVLAARESGEEAPGPDRQVRLARITVAGLLSAYGSLSGASADAACDHEVFQRGHALTVVTIPSRRPVDEPGRRVLDPERFERRADLERALDLQRAEWAAERAAIMSGEGRTARIDGLFDEFAEQAVLGLPRSCGRDDLDAVLALVGEVCPISVTVDELMRTPKRAAVAGRLRAAIAEAYGRRERELGSELLREVEHHVLLSVLDLVWREHLAREDALPASLWLLGDDPNETFVDAVVGSYVLMEETIPRETVGYLFNLEVEIETDEADGA</sequence>
<dbReference type="InterPro" id="IPR027417">
    <property type="entry name" value="P-loop_NTPase"/>
</dbReference>
<keyword evidence="3" id="KW-1003">Cell membrane</keyword>
<evidence type="ECO:0000313" key="8">
    <source>
        <dbReference type="Proteomes" id="UP001501231"/>
    </source>
</evidence>